<accession>A0A6B0GDU5</accession>
<dbReference type="OrthoDB" id="204371at2157"/>
<feature type="region of interest" description="Disordered" evidence="1">
    <location>
        <begin position="1"/>
        <end position="29"/>
    </location>
</feature>
<evidence type="ECO:0000256" key="1">
    <source>
        <dbReference type="SAM" id="MobiDB-lite"/>
    </source>
</evidence>
<name>A0A6B0GDU5_9EURY</name>
<sequence>MSASEQVDVSGFVEEAQQPSVARTVGPSVQPRTLTDIQAANEGTPSAVPDEFLTAEPDYDPSVDFAEMGFWEDFERRVSNGQDLLILVSDYENDRGTGKTTLSCDLADRMDRSQAGLIPAKASIAPEELINAYTEQEQGSALILDEAEAGVGSRDAMTNVNKLMNKIVSMARVMEKYVIMNMPASNHIDKGILDLAHYWILVRRKGLCRVYDLRNNPFEQKKYPVPVQDLQWDPITSDRGTVYDTYKSLTEEKQTRLGNGNQGDGMGYMTGEDVAELLEKEKKEALNEQRDDIVERMLTHPRIQEAGIPQSVMADLVDMSQSHISNVKESRGL</sequence>
<protein>
    <submittedName>
        <fullName evidence="2">Uncharacterized protein</fullName>
    </submittedName>
</protein>
<gene>
    <name evidence="2" type="ORF">GQS65_01150</name>
</gene>
<comment type="caution">
    <text evidence="2">The sequence shown here is derived from an EMBL/GenBank/DDBJ whole genome shotgun (WGS) entry which is preliminary data.</text>
</comment>
<evidence type="ECO:0000313" key="2">
    <source>
        <dbReference type="EMBL" id="MWG33106.1"/>
    </source>
</evidence>
<reference evidence="2 3" key="1">
    <citation type="submission" date="2019-12" db="EMBL/GenBank/DDBJ databases">
        <title>Halocatena pleomorpha gen. nov. sp. nov., an extremely halophilic archaeon of family Halobacteriaceae isolated from saltpan soil.</title>
        <authorList>
            <person name="Pal Y."/>
            <person name="Verma A."/>
            <person name="Krishnamurthi S."/>
            <person name="Kumar P."/>
        </authorList>
    </citation>
    <scope>NUCLEOTIDE SEQUENCE [LARGE SCALE GENOMIC DNA]</scope>
    <source>
        <strain evidence="2 3">JCM 16495</strain>
    </source>
</reference>
<dbReference type="AlphaFoldDB" id="A0A6B0GDU5"/>
<evidence type="ECO:0000313" key="3">
    <source>
        <dbReference type="Proteomes" id="UP000451471"/>
    </source>
</evidence>
<dbReference type="RefSeq" id="WP_158202841.1">
    <property type="nucleotide sequence ID" value="NZ_WSZK01000004.1"/>
</dbReference>
<dbReference type="EMBL" id="WSZK01000004">
    <property type="protein sequence ID" value="MWG33106.1"/>
    <property type="molecule type" value="Genomic_DNA"/>
</dbReference>
<proteinExistence type="predicted"/>
<dbReference type="Proteomes" id="UP000451471">
    <property type="component" value="Unassembled WGS sequence"/>
</dbReference>
<organism evidence="2 3">
    <name type="scientific">Halomarina oriensis</name>
    <dbReference type="NCBI Taxonomy" id="671145"/>
    <lineage>
        <taxon>Archaea</taxon>
        <taxon>Methanobacteriati</taxon>
        <taxon>Methanobacteriota</taxon>
        <taxon>Stenosarchaea group</taxon>
        <taxon>Halobacteria</taxon>
        <taxon>Halobacteriales</taxon>
        <taxon>Natronomonadaceae</taxon>
        <taxon>Halomarina</taxon>
    </lineage>
</organism>
<keyword evidence="3" id="KW-1185">Reference proteome</keyword>